<dbReference type="InterPro" id="IPR000572">
    <property type="entry name" value="OxRdtase_Mopterin-bd_dom"/>
</dbReference>
<name>M0QLR3_9ACTN</name>
<feature type="transmembrane region" description="Helical" evidence="1">
    <location>
        <begin position="12"/>
        <end position="33"/>
    </location>
</feature>
<evidence type="ECO:0000313" key="3">
    <source>
        <dbReference type="EMBL" id="GAC69246.1"/>
    </source>
</evidence>
<keyword evidence="4" id="KW-1185">Reference proteome</keyword>
<keyword evidence="1" id="KW-0812">Transmembrane</keyword>
<feature type="transmembrane region" description="Helical" evidence="1">
    <location>
        <begin position="166"/>
        <end position="185"/>
    </location>
</feature>
<dbReference type="Gene3D" id="3.90.420.10">
    <property type="entry name" value="Oxidoreductase, molybdopterin-binding domain"/>
    <property type="match status" value="1"/>
</dbReference>
<keyword evidence="1" id="KW-1133">Transmembrane helix</keyword>
<organism evidence="3 4">
    <name type="scientific">Gordonia soli NBRC 108243</name>
    <dbReference type="NCBI Taxonomy" id="1223545"/>
    <lineage>
        <taxon>Bacteria</taxon>
        <taxon>Bacillati</taxon>
        <taxon>Actinomycetota</taxon>
        <taxon>Actinomycetes</taxon>
        <taxon>Mycobacteriales</taxon>
        <taxon>Gordoniaceae</taxon>
        <taxon>Gordonia</taxon>
    </lineage>
</organism>
<dbReference type="Pfam" id="PF17957">
    <property type="entry name" value="Big_7"/>
    <property type="match status" value="1"/>
</dbReference>
<protein>
    <submittedName>
        <fullName evidence="3">Putative sulfite oxidase</fullName>
    </submittedName>
</protein>
<dbReference type="SUPFAM" id="SSF81296">
    <property type="entry name" value="E set domains"/>
    <property type="match status" value="1"/>
</dbReference>
<dbReference type="InterPro" id="IPR036374">
    <property type="entry name" value="OxRdtase_Mopterin-bd_sf"/>
</dbReference>
<feature type="domain" description="Oxidoreductase molybdopterin-binding" evidence="2">
    <location>
        <begin position="243"/>
        <end position="389"/>
    </location>
</feature>
<dbReference type="eggNOG" id="COG2041">
    <property type="taxonomic scope" value="Bacteria"/>
</dbReference>
<dbReference type="GO" id="GO:0043546">
    <property type="term" value="F:molybdopterin cofactor binding"/>
    <property type="evidence" value="ECO:0007669"/>
    <property type="project" value="TreeGrafter"/>
</dbReference>
<dbReference type="Gene3D" id="2.60.40.650">
    <property type="match status" value="1"/>
</dbReference>
<dbReference type="GO" id="GO:0020037">
    <property type="term" value="F:heme binding"/>
    <property type="evidence" value="ECO:0007669"/>
    <property type="project" value="TreeGrafter"/>
</dbReference>
<accession>M0QLR3</accession>
<dbReference type="PANTHER" id="PTHR19372:SF7">
    <property type="entry name" value="SULFITE OXIDASE, MITOCHONDRIAL"/>
    <property type="match status" value="1"/>
</dbReference>
<dbReference type="RefSeq" id="WP_007622122.1">
    <property type="nucleotide sequence ID" value="NZ_BANX01000023.1"/>
</dbReference>
<evidence type="ECO:0000256" key="1">
    <source>
        <dbReference type="SAM" id="Phobius"/>
    </source>
</evidence>
<reference evidence="3 4" key="1">
    <citation type="submission" date="2013-01" db="EMBL/GenBank/DDBJ databases">
        <title>Whole genome shotgun sequence of Gordonia soli NBRC 108243.</title>
        <authorList>
            <person name="Isaki-Nakamura S."/>
            <person name="Hosoyama A."/>
            <person name="Tsuchikane K."/>
            <person name="Ando Y."/>
            <person name="Baba S."/>
            <person name="Ohji S."/>
            <person name="Hamada M."/>
            <person name="Tamura T."/>
            <person name="Yamazoe A."/>
            <person name="Yamazaki S."/>
            <person name="Fujita N."/>
        </authorList>
    </citation>
    <scope>NUCLEOTIDE SEQUENCE [LARGE SCALE GENOMIC DNA]</scope>
    <source>
        <strain evidence="3 4">NBRC 108243</strain>
    </source>
</reference>
<dbReference type="Proteomes" id="UP000011666">
    <property type="component" value="Unassembled WGS sequence"/>
</dbReference>
<dbReference type="InterPro" id="IPR014756">
    <property type="entry name" value="Ig_E-set"/>
</dbReference>
<dbReference type="SUPFAM" id="SSF56524">
    <property type="entry name" value="Oxidoreductase molybdopterin-binding domain"/>
    <property type="match status" value="1"/>
</dbReference>
<dbReference type="OrthoDB" id="9795587at2"/>
<evidence type="ECO:0000259" key="2">
    <source>
        <dbReference type="Pfam" id="PF00174"/>
    </source>
</evidence>
<gene>
    <name evidence="3" type="ORF">GS4_23_00410</name>
</gene>
<feature type="transmembrane region" description="Helical" evidence="1">
    <location>
        <begin position="69"/>
        <end position="89"/>
    </location>
</feature>
<dbReference type="EMBL" id="BANX01000023">
    <property type="protein sequence ID" value="GAC69246.1"/>
    <property type="molecule type" value="Genomic_DNA"/>
</dbReference>
<dbReference type="PANTHER" id="PTHR19372">
    <property type="entry name" value="SULFITE REDUCTASE"/>
    <property type="match status" value="1"/>
</dbReference>
<dbReference type="GO" id="GO:0006790">
    <property type="term" value="P:sulfur compound metabolic process"/>
    <property type="evidence" value="ECO:0007669"/>
    <property type="project" value="TreeGrafter"/>
</dbReference>
<feature type="transmembrane region" description="Helical" evidence="1">
    <location>
        <begin position="96"/>
        <end position="116"/>
    </location>
</feature>
<sequence>MQRQAVNTALAALSGIVAVIGGVAVGEIAAAAVSPLSAPFQSVAAALVDTSPAPLREWAIDTFGTSDKLALRIGIGVAMVVIAALAGILQSRRPHLGAAICIVFGAVGVIAAVTRPTAGPTFAIPSILAGIASAALVVWLCRALGSRAAADTDDTPAASAGWSRRRFLTVSGLVVAASAGVTVVARQLAAAGGVVAERAGLKLPIPASPAQPIPAGVQLDIPGATSFLTDNRAFYRIDTALIVPRLTTKDWSLRIHGMVDREITLDWDDLMAIPAQERIVTLTCVSNEVGGDLIGTARWIGFPMRDLLARAGIQGDADMLLSTSVDGWTSGTPLEAINDGRDAMLAVGMNGEPLPLEHGYPVRQVIPGLYGYVSACKWVTDWEITRFDRARAYWTDRGWGEKGPIKTASRIDRPAPLSTHDVGKPVTIAGTAWAQHRGIRAVEVRIDDGPWEPATLANQYSLDTWRQWSYTWQPTSAGNHTVYCRATDANGIVQTSERVPTVPDGATGWHSRVLRTAA</sequence>
<dbReference type="GO" id="GO:0008482">
    <property type="term" value="F:sulfite oxidase activity"/>
    <property type="evidence" value="ECO:0007669"/>
    <property type="project" value="TreeGrafter"/>
</dbReference>
<dbReference type="Pfam" id="PF00174">
    <property type="entry name" value="Oxidored_molyb"/>
    <property type="match status" value="1"/>
</dbReference>
<dbReference type="STRING" id="1223545.GS4_23_00410"/>
<dbReference type="AlphaFoldDB" id="M0QLR3"/>
<keyword evidence="1" id="KW-0472">Membrane</keyword>
<comment type="caution">
    <text evidence="3">The sequence shown here is derived from an EMBL/GenBank/DDBJ whole genome shotgun (WGS) entry which is preliminary data.</text>
</comment>
<evidence type="ECO:0000313" key="4">
    <source>
        <dbReference type="Proteomes" id="UP000011666"/>
    </source>
</evidence>
<feature type="transmembrane region" description="Helical" evidence="1">
    <location>
        <begin position="122"/>
        <end position="145"/>
    </location>
</feature>
<proteinExistence type="predicted"/>